<reference evidence="2 3" key="1">
    <citation type="submission" date="2018-05" db="EMBL/GenBank/DDBJ databases">
        <title>Streptomyces venezuelae.</title>
        <authorList>
            <person name="Kim W."/>
            <person name="Lee N."/>
            <person name="Cho B.-K."/>
        </authorList>
    </citation>
    <scope>NUCLEOTIDE SEQUENCE [LARGE SCALE GENOMIC DNA]</scope>
    <source>
        <strain evidence="2 3">ATCC 15068</strain>
    </source>
</reference>
<protein>
    <recommendedName>
        <fullName evidence="4">Molecular chaperone DnaJ</fullName>
    </recommendedName>
</protein>
<evidence type="ECO:0000313" key="3">
    <source>
        <dbReference type="Proteomes" id="UP000324106"/>
    </source>
</evidence>
<dbReference type="RefSeq" id="WP_150267722.1">
    <property type="nucleotide sequence ID" value="NZ_CP029194.1"/>
</dbReference>
<name>A0A5P2ASH4_STRVZ</name>
<feature type="region of interest" description="Disordered" evidence="1">
    <location>
        <begin position="1"/>
        <end position="31"/>
    </location>
</feature>
<feature type="compositionally biased region" description="Basic residues" evidence="1">
    <location>
        <begin position="1"/>
        <end position="16"/>
    </location>
</feature>
<dbReference type="Proteomes" id="UP000324106">
    <property type="component" value="Chromosome"/>
</dbReference>
<dbReference type="EMBL" id="CP029194">
    <property type="protein sequence ID" value="QES20777.1"/>
    <property type="molecule type" value="Genomic_DNA"/>
</dbReference>
<evidence type="ECO:0000313" key="2">
    <source>
        <dbReference type="EMBL" id="QES20777.1"/>
    </source>
</evidence>
<gene>
    <name evidence="2" type="ORF">DEJ46_17975</name>
</gene>
<accession>A0A5P2ASH4</accession>
<evidence type="ECO:0008006" key="4">
    <source>
        <dbReference type="Google" id="ProtNLM"/>
    </source>
</evidence>
<dbReference type="AlphaFoldDB" id="A0A5P2ASH4"/>
<sequence>MSTVKKKPPASRRRTPKPAPVPPPCETCAGTGETTTAVRVGRKGRAIDATQTGLCPDCFGTGTT</sequence>
<proteinExistence type="predicted"/>
<evidence type="ECO:0000256" key="1">
    <source>
        <dbReference type="SAM" id="MobiDB-lite"/>
    </source>
</evidence>
<organism evidence="2 3">
    <name type="scientific">Streptomyces venezuelae</name>
    <dbReference type="NCBI Taxonomy" id="54571"/>
    <lineage>
        <taxon>Bacteria</taxon>
        <taxon>Bacillati</taxon>
        <taxon>Actinomycetota</taxon>
        <taxon>Actinomycetes</taxon>
        <taxon>Kitasatosporales</taxon>
        <taxon>Streptomycetaceae</taxon>
        <taxon>Streptomyces</taxon>
    </lineage>
</organism>